<evidence type="ECO:0000313" key="6">
    <source>
        <dbReference type="Proteomes" id="UP000199595"/>
    </source>
</evidence>
<accession>A0A1H2SD80</accession>
<comment type="similarity">
    <text evidence="1">Belongs to the sulfatase family.</text>
</comment>
<proteinExistence type="inferred from homology"/>
<dbReference type="Gene3D" id="3.40.720.10">
    <property type="entry name" value="Alkaline Phosphatase, subunit A"/>
    <property type="match status" value="1"/>
</dbReference>
<keyword evidence="2" id="KW-0378">Hydrolase</keyword>
<dbReference type="Pfam" id="PF00884">
    <property type="entry name" value="Sulfatase"/>
    <property type="match status" value="1"/>
</dbReference>
<evidence type="ECO:0000256" key="2">
    <source>
        <dbReference type="ARBA" id="ARBA00022801"/>
    </source>
</evidence>
<keyword evidence="3" id="KW-0732">Signal</keyword>
<organism evidence="5 6">
    <name type="scientific">Lutibacter oricola</name>
    <dbReference type="NCBI Taxonomy" id="762486"/>
    <lineage>
        <taxon>Bacteria</taxon>
        <taxon>Pseudomonadati</taxon>
        <taxon>Bacteroidota</taxon>
        <taxon>Flavobacteriia</taxon>
        <taxon>Flavobacteriales</taxon>
        <taxon>Flavobacteriaceae</taxon>
        <taxon>Lutibacter</taxon>
    </lineage>
</organism>
<reference evidence="5 6" key="1">
    <citation type="submission" date="2016-10" db="EMBL/GenBank/DDBJ databases">
        <authorList>
            <person name="de Groot N.N."/>
        </authorList>
    </citation>
    <scope>NUCLEOTIDE SEQUENCE [LARGE SCALE GENOMIC DNA]</scope>
    <source>
        <strain evidence="5 6">DSM 24956</strain>
    </source>
</reference>
<dbReference type="CDD" id="cd16146">
    <property type="entry name" value="ARS_like"/>
    <property type="match status" value="1"/>
</dbReference>
<dbReference type="RefSeq" id="WP_217633376.1">
    <property type="nucleotide sequence ID" value="NZ_FNNJ01000001.1"/>
</dbReference>
<dbReference type="InterPro" id="IPR000917">
    <property type="entry name" value="Sulfatase_N"/>
</dbReference>
<evidence type="ECO:0000256" key="1">
    <source>
        <dbReference type="ARBA" id="ARBA00008779"/>
    </source>
</evidence>
<dbReference type="SUPFAM" id="SSF53649">
    <property type="entry name" value="Alkaline phosphatase-like"/>
    <property type="match status" value="1"/>
</dbReference>
<dbReference type="InterPro" id="IPR050738">
    <property type="entry name" value="Sulfatase"/>
</dbReference>
<gene>
    <name evidence="5" type="ORF">SAMN05444411_101435</name>
</gene>
<evidence type="ECO:0000313" key="5">
    <source>
        <dbReference type="EMBL" id="SDW29616.1"/>
    </source>
</evidence>
<feature type="signal peptide" evidence="3">
    <location>
        <begin position="1"/>
        <end position="19"/>
    </location>
</feature>
<dbReference type="Proteomes" id="UP000199595">
    <property type="component" value="Unassembled WGS sequence"/>
</dbReference>
<evidence type="ECO:0000256" key="3">
    <source>
        <dbReference type="SAM" id="SignalP"/>
    </source>
</evidence>
<dbReference type="GO" id="GO:0004065">
    <property type="term" value="F:arylsulfatase activity"/>
    <property type="evidence" value="ECO:0007669"/>
    <property type="project" value="TreeGrafter"/>
</dbReference>
<sequence>MRVFINLCFIAFSILNLQAQNLKGSRPNIVFVMTDDQGLLLESIGHPIVKTPNLDKFAENSIRFTNFYVSPNCAPTRAAIMSGVHEFRAAVTATHNEQERMALDLTTFPELLQKEGYETGIFGKWHLGDLEAHLPKNRGFSEVLMHGAGGIGQRERGVKITSYADFPPNQGERKNAKYFNPVLLHNNTIVQTEGYCTDIFFNAALAWIKEQNTKEKPFFAYISTNAPHSPLIAKPEDLKRMKDRGVEKPYPRLAMIENIDDNFGVLMRKLKQWNMLDNTLVIFTSDNGAPGSDPNFIQGHKTGKGTPYEGGVHVPAFWYWKGKLKENVKINALTAHVDLYKTFCELTGADTSKVKQELEGRSLIPLLENSNKATWNPRVLHTHRGNLGPDPRKSANKMWSVRTDRWRLVGKELYDIKKDPYEQKDVALDYPEVVTKLSKKHFDWYESMIPYMINQNNVWTDSKAPFEKLYETQKAERGIPKWTPASID</sequence>
<dbReference type="Gene3D" id="3.30.1120.10">
    <property type="match status" value="1"/>
</dbReference>
<name>A0A1H2SD80_9FLAO</name>
<keyword evidence="6" id="KW-1185">Reference proteome</keyword>
<dbReference type="InterPro" id="IPR017850">
    <property type="entry name" value="Alkaline_phosphatase_core_sf"/>
</dbReference>
<dbReference type="PANTHER" id="PTHR42693:SF53">
    <property type="entry name" value="ENDO-4-O-SULFATASE"/>
    <property type="match status" value="1"/>
</dbReference>
<evidence type="ECO:0000259" key="4">
    <source>
        <dbReference type="Pfam" id="PF00884"/>
    </source>
</evidence>
<protein>
    <submittedName>
        <fullName evidence="5">Arylsulfatase</fullName>
    </submittedName>
</protein>
<feature type="chain" id="PRO_5011450485" evidence="3">
    <location>
        <begin position="20"/>
        <end position="488"/>
    </location>
</feature>
<dbReference type="STRING" id="762486.SAMN05444411_101435"/>
<feature type="domain" description="Sulfatase N-terminal" evidence="4">
    <location>
        <begin position="27"/>
        <end position="349"/>
    </location>
</feature>
<dbReference type="PANTHER" id="PTHR42693">
    <property type="entry name" value="ARYLSULFATASE FAMILY MEMBER"/>
    <property type="match status" value="1"/>
</dbReference>
<dbReference type="EMBL" id="FNNJ01000001">
    <property type="protein sequence ID" value="SDW29616.1"/>
    <property type="molecule type" value="Genomic_DNA"/>
</dbReference>
<dbReference type="AlphaFoldDB" id="A0A1H2SD80"/>